<organism evidence="2 3">
    <name type="scientific">Heterodermia speciosa</name>
    <dbReference type="NCBI Taxonomy" id="116794"/>
    <lineage>
        <taxon>Eukaryota</taxon>
        <taxon>Fungi</taxon>
        <taxon>Dikarya</taxon>
        <taxon>Ascomycota</taxon>
        <taxon>Pezizomycotina</taxon>
        <taxon>Lecanoromycetes</taxon>
        <taxon>OSLEUM clade</taxon>
        <taxon>Lecanoromycetidae</taxon>
        <taxon>Caliciales</taxon>
        <taxon>Physciaceae</taxon>
        <taxon>Heterodermia</taxon>
    </lineage>
</organism>
<proteinExistence type="predicted"/>
<name>A0A8H3J0H9_9LECA</name>
<dbReference type="AlphaFoldDB" id="A0A8H3J0H9"/>
<feature type="compositionally biased region" description="Polar residues" evidence="1">
    <location>
        <begin position="276"/>
        <end position="287"/>
    </location>
</feature>
<dbReference type="Proteomes" id="UP000664521">
    <property type="component" value="Unassembled WGS sequence"/>
</dbReference>
<dbReference type="Pfam" id="PF06101">
    <property type="entry name" value="Vps62"/>
    <property type="match status" value="1"/>
</dbReference>
<comment type="caution">
    <text evidence="2">The sequence shown here is derived from an EMBL/GenBank/DDBJ whole genome shotgun (WGS) entry which is preliminary data.</text>
</comment>
<dbReference type="InterPro" id="IPR009291">
    <property type="entry name" value="Vps62"/>
</dbReference>
<protein>
    <submittedName>
        <fullName evidence="2">Vacuolar protein sorting-associated protein 62</fullName>
    </submittedName>
</protein>
<feature type="region of interest" description="Disordered" evidence="1">
    <location>
        <begin position="46"/>
        <end position="66"/>
    </location>
</feature>
<evidence type="ECO:0000313" key="2">
    <source>
        <dbReference type="EMBL" id="CAF9938437.1"/>
    </source>
</evidence>
<accession>A0A8H3J0H9</accession>
<feature type="region of interest" description="Disordered" evidence="1">
    <location>
        <begin position="268"/>
        <end position="311"/>
    </location>
</feature>
<dbReference type="OrthoDB" id="188042at2759"/>
<evidence type="ECO:0000256" key="1">
    <source>
        <dbReference type="SAM" id="MobiDB-lite"/>
    </source>
</evidence>
<gene>
    <name evidence="2" type="primary">VPS62</name>
    <name evidence="2" type="ORF">HETSPECPRED_001071</name>
</gene>
<feature type="region of interest" description="Disordered" evidence="1">
    <location>
        <begin position="530"/>
        <end position="556"/>
    </location>
</feature>
<evidence type="ECO:0000313" key="3">
    <source>
        <dbReference type="Proteomes" id="UP000664521"/>
    </source>
</evidence>
<dbReference type="PANTHER" id="PTHR48172">
    <property type="match status" value="1"/>
</dbReference>
<sequence length="556" mass="63209">MSLQALGNAQSPLLPHTSAFSAAIPSILPYAKSPSPRKDVMDQTVNIPASDSSFSEQEERRIYGSEGDSAPVDLSILEKLTLRVSIWLDKISAAIYRDAGTSAIEETYHRPRTEDERVVDPKNTRGWRCSWFGVCDTINSQSRPSQAFLSPATSKDDDETDVEDEAYLYDTGYDDRGSPEDWKHDNRTMNEIPQYVLDYAPLVYLFSGEQFWPCDIADHLNHVTPNLNYTPILSRSNNLNLTNLDILNEYNDGRFVYLKSDDNVEERPDWLGGQKNIPNQPEEQQPRSPHPHSKPSAAHSQQPPTGGRSSAPAVLVTVNKGHGIVDAFWFYFYSYNLGNKVLNIRFGNHVGDWEHSLIRFQHGKPEIVFFSEHFFGQAYTYDAVEKIGQRPVVYSAVGTHANYATPGLHPYILPLGLLHDETDKGPLWDPAMNCMKYTYEVGNDSLVPDIRTPDAPTEWFFFNGHWGDKLYPLDDRRQYEFAGQYHYVTGPLGPRFKHLGRRKVCQGPYKNECDVRRRLVAEGEYEIPVYPGPGDGESERELAEEMYTGRRKRNIS</sequence>
<feature type="compositionally biased region" description="Polar residues" evidence="1">
    <location>
        <begin position="46"/>
        <end position="55"/>
    </location>
</feature>
<feature type="compositionally biased region" description="Polar residues" evidence="1">
    <location>
        <begin position="298"/>
        <end position="308"/>
    </location>
</feature>
<keyword evidence="3" id="KW-1185">Reference proteome</keyword>
<dbReference type="EMBL" id="CAJPDS010000113">
    <property type="protein sequence ID" value="CAF9938437.1"/>
    <property type="molecule type" value="Genomic_DNA"/>
</dbReference>
<reference evidence="2" key="1">
    <citation type="submission" date="2021-03" db="EMBL/GenBank/DDBJ databases">
        <authorList>
            <person name="Tagirdzhanova G."/>
        </authorList>
    </citation>
    <scope>NUCLEOTIDE SEQUENCE</scope>
</reference>
<dbReference type="PANTHER" id="PTHR48172:SF2">
    <property type="entry name" value="VACUOLAR PROTEIN SORTING PROTEIN 62"/>
    <property type="match status" value="1"/>
</dbReference>